<evidence type="ECO:0000259" key="1">
    <source>
        <dbReference type="Pfam" id="PF14111"/>
    </source>
</evidence>
<keyword evidence="3" id="KW-1185">Reference proteome</keyword>
<dbReference type="PANTHER" id="PTHR31286:SF179">
    <property type="entry name" value="RNASE H TYPE-1 DOMAIN-CONTAINING PROTEIN"/>
    <property type="match status" value="1"/>
</dbReference>
<reference evidence="2 3" key="1">
    <citation type="journal article" date="2024" name="Plant Biotechnol. J.">
        <title>Dendrobium thyrsiflorum genome and its molecular insights into genes involved in important horticultural traits.</title>
        <authorList>
            <person name="Chen B."/>
            <person name="Wang J.Y."/>
            <person name="Zheng P.J."/>
            <person name="Li K.L."/>
            <person name="Liang Y.M."/>
            <person name="Chen X.F."/>
            <person name="Zhang C."/>
            <person name="Zhao X."/>
            <person name="He X."/>
            <person name="Zhang G.Q."/>
            <person name="Liu Z.J."/>
            <person name="Xu Q."/>
        </authorList>
    </citation>
    <scope>NUCLEOTIDE SEQUENCE [LARGE SCALE GENOMIC DNA]</scope>
    <source>
        <strain evidence="2">GZMU011</strain>
    </source>
</reference>
<organism evidence="2 3">
    <name type="scientific">Dendrobium thyrsiflorum</name>
    <name type="common">Pinecone-like raceme dendrobium</name>
    <name type="synonym">Orchid</name>
    <dbReference type="NCBI Taxonomy" id="117978"/>
    <lineage>
        <taxon>Eukaryota</taxon>
        <taxon>Viridiplantae</taxon>
        <taxon>Streptophyta</taxon>
        <taxon>Embryophyta</taxon>
        <taxon>Tracheophyta</taxon>
        <taxon>Spermatophyta</taxon>
        <taxon>Magnoliopsida</taxon>
        <taxon>Liliopsida</taxon>
        <taxon>Asparagales</taxon>
        <taxon>Orchidaceae</taxon>
        <taxon>Epidendroideae</taxon>
        <taxon>Malaxideae</taxon>
        <taxon>Dendrobiinae</taxon>
        <taxon>Dendrobium</taxon>
    </lineage>
</organism>
<dbReference type="InterPro" id="IPR025558">
    <property type="entry name" value="DUF4283"/>
</dbReference>
<evidence type="ECO:0000313" key="3">
    <source>
        <dbReference type="Proteomes" id="UP001552299"/>
    </source>
</evidence>
<dbReference type="InterPro" id="IPR040256">
    <property type="entry name" value="At4g02000-like"/>
</dbReference>
<dbReference type="Pfam" id="PF14111">
    <property type="entry name" value="DUF4283"/>
    <property type="match status" value="1"/>
</dbReference>
<gene>
    <name evidence="2" type="ORF">M5K25_003657</name>
</gene>
<comment type="caution">
    <text evidence="2">The sequence shown here is derived from an EMBL/GenBank/DDBJ whole genome shotgun (WGS) entry which is preliminary data.</text>
</comment>
<dbReference type="EMBL" id="JANQDX010000004">
    <property type="protein sequence ID" value="KAL0925336.1"/>
    <property type="molecule type" value="Genomic_DNA"/>
</dbReference>
<protein>
    <recommendedName>
        <fullName evidence="1">DUF4283 domain-containing protein</fullName>
    </recommendedName>
</protein>
<dbReference type="Proteomes" id="UP001552299">
    <property type="component" value="Unassembled WGS sequence"/>
</dbReference>
<accession>A0ABD0VKT5</accession>
<dbReference type="AlphaFoldDB" id="A0ABD0VKT5"/>
<feature type="domain" description="DUF4283" evidence="1">
    <location>
        <begin position="74"/>
        <end position="120"/>
    </location>
</feature>
<evidence type="ECO:0000313" key="2">
    <source>
        <dbReference type="EMBL" id="KAL0925336.1"/>
    </source>
</evidence>
<proteinExistence type="predicted"/>
<sequence length="435" mass="47224">MVKIFKYTSASTLEELAPQSPANYPSTVASEPTAAVMAVNRVNDPGFLNDSFKSCSFVDALSGSPSSGFPDLRQCSFHVLDQSHVLIKLFNDLDYSRIFCHRFYLVNNYFMKISKWSPLLDISIESPVIPIWVSFPNLRPHLFTPRIFHSLGSMFGRPLNVDSATSVGSRPSLARVLVELDITKNFPDKIWLGPDKLGYIQSVVMEVFPGFCDHCKPIGHKRGECRIVSSNPVSVPIIVDNPLRSVKTDAVEIVTSVCNGCDDSSHEVLCNAGNLVNLVAMSMVTELTNSIPIVTDAPVSFPVLSTPAVGLGCAISGTAISLGDSFFAPVSLPVLTDSVMDSVCEAVLGVVDIQISVVSNEELKSHAAWSLNNSVLLQTNWLEMDESALTPSVGKSDDLAVHVNDDMYNFMVGCVVDQAVLYGGGKRKKSKAKKK</sequence>
<name>A0ABD0VKT5_DENTH</name>
<dbReference type="PANTHER" id="PTHR31286">
    <property type="entry name" value="GLYCINE-RICH CELL WALL STRUCTURAL PROTEIN 1.8-LIKE"/>
    <property type="match status" value="1"/>
</dbReference>